<gene>
    <name evidence="5" type="ORF">SM757_28335</name>
</gene>
<dbReference type="InterPro" id="IPR058245">
    <property type="entry name" value="NreC/VraR/RcsB-like_REC"/>
</dbReference>
<evidence type="ECO:0000313" key="6">
    <source>
        <dbReference type="Proteomes" id="UP001293718"/>
    </source>
</evidence>
<dbReference type="SUPFAM" id="SSF52172">
    <property type="entry name" value="CheY-like"/>
    <property type="match status" value="1"/>
</dbReference>
<dbReference type="PANTHER" id="PTHR43214">
    <property type="entry name" value="TWO-COMPONENT RESPONSE REGULATOR"/>
    <property type="match status" value="1"/>
</dbReference>
<dbReference type="CDD" id="cd17535">
    <property type="entry name" value="REC_NarL-like"/>
    <property type="match status" value="1"/>
</dbReference>
<organism evidence="5 6">
    <name type="scientific">Azohydromonas lata</name>
    <dbReference type="NCBI Taxonomy" id="45677"/>
    <lineage>
        <taxon>Bacteria</taxon>
        <taxon>Pseudomonadati</taxon>
        <taxon>Pseudomonadota</taxon>
        <taxon>Betaproteobacteria</taxon>
        <taxon>Burkholderiales</taxon>
        <taxon>Sphaerotilaceae</taxon>
        <taxon>Azohydromonas</taxon>
    </lineage>
</organism>
<dbReference type="SMART" id="SM00421">
    <property type="entry name" value="HTH_LUXR"/>
    <property type="match status" value="1"/>
</dbReference>
<dbReference type="InterPro" id="IPR001789">
    <property type="entry name" value="Sig_transdc_resp-reg_receiver"/>
</dbReference>
<dbReference type="PROSITE" id="PS50110">
    <property type="entry name" value="RESPONSE_REGULATORY"/>
    <property type="match status" value="1"/>
</dbReference>
<dbReference type="InterPro" id="IPR016032">
    <property type="entry name" value="Sig_transdc_resp-reg_C-effctor"/>
</dbReference>
<dbReference type="Proteomes" id="UP001293718">
    <property type="component" value="Unassembled WGS sequence"/>
</dbReference>
<dbReference type="PANTHER" id="PTHR43214:SF42">
    <property type="entry name" value="TRANSCRIPTIONAL REGULATORY PROTEIN DESR"/>
    <property type="match status" value="1"/>
</dbReference>
<dbReference type="EMBL" id="JAXOJX010000071">
    <property type="protein sequence ID" value="MDZ5460496.1"/>
    <property type="molecule type" value="Genomic_DNA"/>
</dbReference>
<sequence>MNDRTVLGPSHEPLPGSVPHMRVLLCDGHPLVRRALRQMLEEVGIVLAGEAGSGAEVLLKVRQASACQPYDVVLMDIEMPYRDGLDLLRLLRNECPHLPVLMLSAFQDKQYAVRSLKLGAAGCLSKSADGHQFLQALSTVMKGGLHIPPDVGAQLDGALERRGRAPLRERLSPRELDVFKLLTSGRSVTEIAAQLDLPPQDVAECRAQLLELTGMRNEVELTLYAVREAMV</sequence>
<keyword evidence="1 3" id="KW-0597">Phosphoprotein</keyword>
<proteinExistence type="predicted"/>
<evidence type="ECO:0000256" key="3">
    <source>
        <dbReference type="PROSITE-ProRule" id="PRU00169"/>
    </source>
</evidence>
<evidence type="ECO:0000313" key="5">
    <source>
        <dbReference type="EMBL" id="MDZ5460496.1"/>
    </source>
</evidence>
<feature type="modified residue" description="4-aspartylphosphate" evidence="3">
    <location>
        <position position="76"/>
    </location>
</feature>
<protein>
    <submittedName>
        <fullName evidence="5">Response regulator transcription factor</fullName>
    </submittedName>
</protein>
<dbReference type="SMART" id="SM00448">
    <property type="entry name" value="REC"/>
    <property type="match status" value="1"/>
</dbReference>
<name>A0ABU5INL9_9BURK</name>
<dbReference type="Pfam" id="PF00196">
    <property type="entry name" value="GerE"/>
    <property type="match status" value="1"/>
</dbReference>
<keyword evidence="2" id="KW-0238">DNA-binding</keyword>
<reference evidence="5 6" key="1">
    <citation type="submission" date="2023-11" db="EMBL/GenBank/DDBJ databases">
        <title>Draft genome of Azohydromonas lata strain H1 (DSM1123), a polyhydroxyalkanoate producer.</title>
        <authorList>
            <person name="Traversa D."/>
            <person name="D'Addabbo P."/>
            <person name="Pazzani C."/>
            <person name="Manzari C."/>
            <person name="Chiara M."/>
            <person name="Scrascia M."/>
        </authorList>
    </citation>
    <scope>NUCLEOTIDE SEQUENCE [LARGE SCALE GENOMIC DNA]</scope>
    <source>
        <strain evidence="5 6">H1</strain>
    </source>
</reference>
<dbReference type="InterPro" id="IPR039420">
    <property type="entry name" value="WalR-like"/>
</dbReference>
<accession>A0ABU5INL9</accession>
<dbReference type="SUPFAM" id="SSF46894">
    <property type="entry name" value="C-terminal effector domain of the bipartite response regulators"/>
    <property type="match status" value="1"/>
</dbReference>
<dbReference type="InterPro" id="IPR011006">
    <property type="entry name" value="CheY-like_superfamily"/>
</dbReference>
<evidence type="ECO:0000259" key="4">
    <source>
        <dbReference type="PROSITE" id="PS50110"/>
    </source>
</evidence>
<comment type="caution">
    <text evidence="5">The sequence shown here is derived from an EMBL/GenBank/DDBJ whole genome shotgun (WGS) entry which is preliminary data.</text>
</comment>
<evidence type="ECO:0000256" key="2">
    <source>
        <dbReference type="ARBA" id="ARBA00023125"/>
    </source>
</evidence>
<dbReference type="RefSeq" id="WP_238455727.1">
    <property type="nucleotide sequence ID" value="NZ_JAXOJX010000071.1"/>
</dbReference>
<dbReference type="Pfam" id="PF00072">
    <property type="entry name" value="Response_reg"/>
    <property type="match status" value="1"/>
</dbReference>
<feature type="domain" description="Response regulatory" evidence="4">
    <location>
        <begin position="22"/>
        <end position="141"/>
    </location>
</feature>
<evidence type="ECO:0000256" key="1">
    <source>
        <dbReference type="ARBA" id="ARBA00022553"/>
    </source>
</evidence>
<dbReference type="Gene3D" id="3.40.50.2300">
    <property type="match status" value="1"/>
</dbReference>
<keyword evidence="6" id="KW-1185">Reference proteome</keyword>
<dbReference type="InterPro" id="IPR000792">
    <property type="entry name" value="Tscrpt_reg_LuxR_C"/>
</dbReference>